<evidence type="ECO:0000256" key="6">
    <source>
        <dbReference type="ARBA" id="ARBA00044535"/>
    </source>
</evidence>
<reference evidence="10 11" key="1">
    <citation type="submission" date="2016-08" db="EMBL/GenBank/DDBJ databases">
        <title>Genome of Bacillus solimangrovi GH2-4.</title>
        <authorList>
            <person name="Lim S."/>
            <person name="Kim B.-C."/>
        </authorList>
    </citation>
    <scope>NUCLEOTIDE SEQUENCE [LARGE SCALE GENOMIC DNA]</scope>
    <source>
        <strain evidence="10 11">GH2-4</strain>
    </source>
</reference>
<dbReference type="RefSeq" id="WP_069716407.1">
    <property type="nucleotide sequence ID" value="NZ_MJEH01000011.1"/>
</dbReference>
<feature type="domain" description="Helicase C-terminal" evidence="9">
    <location>
        <begin position="218"/>
        <end position="361"/>
    </location>
</feature>
<dbReference type="SMART" id="SM00490">
    <property type="entry name" value="HELICc"/>
    <property type="match status" value="1"/>
</dbReference>
<dbReference type="PROSITE" id="PS51192">
    <property type="entry name" value="HELICASE_ATP_BIND_1"/>
    <property type="match status" value="1"/>
</dbReference>
<feature type="domain" description="Helicase ATP-binding" evidence="8">
    <location>
        <begin position="24"/>
        <end position="191"/>
    </location>
</feature>
<dbReference type="SUPFAM" id="SSF52540">
    <property type="entry name" value="P-loop containing nucleoside triphosphate hydrolases"/>
    <property type="match status" value="1"/>
</dbReference>
<keyword evidence="3" id="KW-0347">Helicase</keyword>
<dbReference type="GO" id="GO:0006281">
    <property type="term" value="P:DNA repair"/>
    <property type="evidence" value="ECO:0007669"/>
    <property type="project" value="TreeGrafter"/>
</dbReference>
<comment type="caution">
    <text evidence="10">The sequence shown here is derived from an EMBL/GenBank/DDBJ whole genome shotgun (WGS) entry which is preliminary data.</text>
</comment>
<dbReference type="Gene3D" id="3.40.50.300">
    <property type="entry name" value="P-loop containing nucleotide triphosphate hydrolases"/>
    <property type="match status" value="2"/>
</dbReference>
<dbReference type="AlphaFoldDB" id="A0A1E5LHE5"/>
<dbReference type="PANTHER" id="PTHR13710:SF84">
    <property type="entry name" value="ATP-DEPENDENT DNA HELICASE RECS-RELATED"/>
    <property type="match status" value="1"/>
</dbReference>
<dbReference type="PROSITE" id="PS00690">
    <property type="entry name" value="DEAH_ATP_HELICASE"/>
    <property type="match status" value="1"/>
</dbReference>
<keyword evidence="11" id="KW-1185">Reference proteome</keyword>
<dbReference type="PROSITE" id="PS51194">
    <property type="entry name" value="HELICASE_CTER"/>
    <property type="match status" value="1"/>
</dbReference>
<proteinExistence type="predicted"/>
<dbReference type="GO" id="GO:0005737">
    <property type="term" value="C:cytoplasm"/>
    <property type="evidence" value="ECO:0007669"/>
    <property type="project" value="TreeGrafter"/>
</dbReference>
<protein>
    <recommendedName>
        <fullName evidence="6">ATP-dependent DNA helicase RecQ</fullName>
    </recommendedName>
    <alternativeName>
        <fullName evidence="7">DNA 3'-5' helicase RecQ</fullName>
    </alternativeName>
</protein>
<dbReference type="OrthoDB" id="9763310at2"/>
<dbReference type="Gene3D" id="1.10.10.10">
    <property type="entry name" value="Winged helix-like DNA-binding domain superfamily/Winged helix DNA-binding domain"/>
    <property type="match status" value="1"/>
</dbReference>
<dbReference type="Pfam" id="PF00270">
    <property type="entry name" value="DEAD"/>
    <property type="match status" value="1"/>
</dbReference>
<dbReference type="InterPro" id="IPR032284">
    <property type="entry name" value="RecQ_Zn-bd"/>
</dbReference>
<accession>A0A1E5LHE5</accession>
<evidence type="ECO:0000256" key="1">
    <source>
        <dbReference type="ARBA" id="ARBA00022741"/>
    </source>
</evidence>
<evidence type="ECO:0000259" key="9">
    <source>
        <dbReference type="PROSITE" id="PS51194"/>
    </source>
</evidence>
<evidence type="ECO:0000256" key="4">
    <source>
        <dbReference type="ARBA" id="ARBA00022840"/>
    </source>
</evidence>
<name>A0A1E5LHE5_9BACI</name>
<gene>
    <name evidence="10" type="ORF">BFG57_00480</name>
</gene>
<dbReference type="STRING" id="1305675.BFG57_00480"/>
<dbReference type="Pfam" id="PF16124">
    <property type="entry name" value="RecQ_Zn_bind"/>
    <property type="match status" value="1"/>
</dbReference>
<dbReference type="Pfam" id="PF00271">
    <property type="entry name" value="Helicase_C"/>
    <property type="match status" value="1"/>
</dbReference>
<evidence type="ECO:0000313" key="10">
    <source>
        <dbReference type="EMBL" id="OEH93504.1"/>
    </source>
</evidence>
<dbReference type="InterPro" id="IPR001650">
    <property type="entry name" value="Helicase_C-like"/>
</dbReference>
<dbReference type="GO" id="GO:0003677">
    <property type="term" value="F:DNA binding"/>
    <property type="evidence" value="ECO:0007669"/>
    <property type="project" value="UniProtKB-KW"/>
</dbReference>
<keyword evidence="1" id="KW-0547">Nucleotide-binding</keyword>
<dbReference type="InterPro" id="IPR027417">
    <property type="entry name" value="P-loop_NTPase"/>
</dbReference>
<dbReference type="GO" id="GO:0009378">
    <property type="term" value="F:four-way junction helicase activity"/>
    <property type="evidence" value="ECO:0007669"/>
    <property type="project" value="TreeGrafter"/>
</dbReference>
<dbReference type="InterPro" id="IPR011545">
    <property type="entry name" value="DEAD/DEAH_box_helicase_dom"/>
</dbReference>
<organism evidence="10 11">
    <name type="scientific">Bacillus solimangrovi</name>
    <dbReference type="NCBI Taxonomy" id="1305675"/>
    <lineage>
        <taxon>Bacteria</taxon>
        <taxon>Bacillati</taxon>
        <taxon>Bacillota</taxon>
        <taxon>Bacilli</taxon>
        <taxon>Bacillales</taxon>
        <taxon>Bacillaceae</taxon>
        <taxon>Bacillus</taxon>
    </lineage>
</organism>
<evidence type="ECO:0000256" key="7">
    <source>
        <dbReference type="ARBA" id="ARBA00044550"/>
    </source>
</evidence>
<dbReference type="Proteomes" id="UP000095209">
    <property type="component" value="Unassembled WGS sequence"/>
</dbReference>
<evidence type="ECO:0000256" key="2">
    <source>
        <dbReference type="ARBA" id="ARBA00022801"/>
    </source>
</evidence>
<evidence type="ECO:0000259" key="8">
    <source>
        <dbReference type="PROSITE" id="PS51192"/>
    </source>
</evidence>
<dbReference type="GO" id="GO:0043138">
    <property type="term" value="F:3'-5' DNA helicase activity"/>
    <property type="evidence" value="ECO:0007669"/>
    <property type="project" value="TreeGrafter"/>
</dbReference>
<dbReference type="GO" id="GO:0006310">
    <property type="term" value="P:DNA recombination"/>
    <property type="evidence" value="ECO:0007669"/>
    <property type="project" value="InterPro"/>
</dbReference>
<keyword evidence="2" id="KW-0378">Hydrolase</keyword>
<dbReference type="FunFam" id="3.40.50.300:FF:001363">
    <property type="entry name" value="ATP-dependent DNA helicase RecQ"/>
    <property type="match status" value="1"/>
</dbReference>
<dbReference type="PANTHER" id="PTHR13710">
    <property type="entry name" value="DNA HELICASE RECQ FAMILY MEMBER"/>
    <property type="match status" value="1"/>
</dbReference>
<evidence type="ECO:0000256" key="3">
    <source>
        <dbReference type="ARBA" id="ARBA00022806"/>
    </source>
</evidence>
<dbReference type="GO" id="GO:0005524">
    <property type="term" value="F:ATP binding"/>
    <property type="evidence" value="ECO:0007669"/>
    <property type="project" value="UniProtKB-KW"/>
</dbReference>
<sequence length="499" mass="57785">MKLEKVLQKKFGFSSFREGQKEIIEDVLSGRNVLAMLPTGAGKSLCYQFPSYVLEGTVLVVSPLLSLMQDQVQQLKTKGEKRVVALNSFLSFEERKLALRSLHKYRIIYASPEILQSEHVLKRLEHVKISLFVVDEAHCISQWGHEFRTDYLKLTDVIQRCGTPPVLALTATASNEVQQDILRQLKLESVSCHIHSVDRNNIALDIRYVDSMQEKIEYTKNLIKQLQGSGIIYTPTRSTAEQYASILRNEGIRCAYYHGGMINEERILIQQQFINDQLDVICATNAFGMGIDKQDIRFVIHVHYPSDIESYIQEIGRAGRDGNHSVSILLYSDGDHELPERLIEKEFPSMSEVKALLNYMKQDVCKSWHDVEVVATHMGLTDIQIRFLKYQFEQFNILVADEVTNSWHNIEVEEKIRPIINKRINDKREKLSTIRLLLQLNSCRRKYLLEHFDEELQKKPNLCCDQCGFTLNELPTQQVDHLEWQFTGWENELANIFHI</sequence>
<dbReference type="GO" id="GO:0016787">
    <property type="term" value="F:hydrolase activity"/>
    <property type="evidence" value="ECO:0007669"/>
    <property type="project" value="UniProtKB-KW"/>
</dbReference>
<dbReference type="CDD" id="cd18794">
    <property type="entry name" value="SF2_C_RecQ"/>
    <property type="match status" value="1"/>
</dbReference>
<dbReference type="SMART" id="SM00487">
    <property type="entry name" value="DEXDc"/>
    <property type="match status" value="1"/>
</dbReference>
<dbReference type="CDD" id="cd17920">
    <property type="entry name" value="DEXHc_RecQ"/>
    <property type="match status" value="1"/>
</dbReference>
<dbReference type="GO" id="GO:0030894">
    <property type="term" value="C:replisome"/>
    <property type="evidence" value="ECO:0007669"/>
    <property type="project" value="TreeGrafter"/>
</dbReference>
<dbReference type="InterPro" id="IPR036388">
    <property type="entry name" value="WH-like_DNA-bd_sf"/>
</dbReference>
<evidence type="ECO:0000313" key="11">
    <source>
        <dbReference type="Proteomes" id="UP000095209"/>
    </source>
</evidence>
<dbReference type="InterPro" id="IPR014001">
    <property type="entry name" value="Helicase_ATP-bd"/>
</dbReference>
<keyword evidence="5" id="KW-0238">DNA-binding</keyword>
<keyword evidence="4" id="KW-0067">ATP-binding</keyword>
<dbReference type="GO" id="GO:0043590">
    <property type="term" value="C:bacterial nucleoid"/>
    <property type="evidence" value="ECO:0007669"/>
    <property type="project" value="TreeGrafter"/>
</dbReference>
<dbReference type="InterPro" id="IPR002464">
    <property type="entry name" value="DNA/RNA_helicase_DEAH_CS"/>
</dbReference>
<dbReference type="EMBL" id="MJEH01000011">
    <property type="protein sequence ID" value="OEH93504.1"/>
    <property type="molecule type" value="Genomic_DNA"/>
</dbReference>
<dbReference type="InterPro" id="IPR004589">
    <property type="entry name" value="DNA_helicase_ATP-dep_RecQ"/>
</dbReference>
<evidence type="ECO:0000256" key="5">
    <source>
        <dbReference type="ARBA" id="ARBA00023125"/>
    </source>
</evidence>
<dbReference type="NCBIfam" id="TIGR00614">
    <property type="entry name" value="recQ_fam"/>
    <property type="match status" value="1"/>
</dbReference>